<proteinExistence type="inferred from homology"/>
<dbReference type="InterPro" id="IPR038078">
    <property type="entry name" value="PhoU-like_sf"/>
</dbReference>
<comment type="function">
    <text evidence="7 8">Plays a role in the regulation of phosphate uptake.</text>
</comment>
<keyword evidence="6 8" id="KW-0592">Phosphate transport</keyword>
<dbReference type="NCBIfam" id="TIGR02135">
    <property type="entry name" value="phoU_full"/>
    <property type="match status" value="1"/>
</dbReference>
<reference evidence="10 11" key="1">
    <citation type="submission" date="2018-10" db="EMBL/GenBank/DDBJ databases">
        <title>Genomic Encyclopedia of Type Strains, Phase IV (KMG-IV): sequencing the most valuable type-strain genomes for metagenomic binning, comparative biology and taxonomic classification.</title>
        <authorList>
            <person name="Goeker M."/>
        </authorList>
    </citation>
    <scope>NUCLEOTIDE SEQUENCE [LARGE SCALE GENOMIC DNA]</scope>
    <source>
        <strain evidence="10 11">DSM 25080</strain>
    </source>
</reference>
<accession>A0A3M0AB53</accession>
<keyword evidence="4 8" id="KW-0813">Transport</keyword>
<evidence type="ECO:0000256" key="4">
    <source>
        <dbReference type="ARBA" id="ARBA00022448"/>
    </source>
</evidence>
<evidence type="ECO:0000259" key="9">
    <source>
        <dbReference type="Pfam" id="PF01895"/>
    </source>
</evidence>
<protein>
    <recommendedName>
        <fullName evidence="8">Phosphate-specific transport system accessory protein PhoU</fullName>
    </recommendedName>
</protein>
<evidence type="ECO:0000256" key="8">
    <source>
        <dbReference type="PIRNR" id="PIRNR003107"/>
    </source>
</evidence>
<dbReference type="InterPro" id="IPR028366">
    <property type="entry name" value="PhoU"/>
</dbReference>
<comment type="caution">
    <text evidence="10">The sequence shown here is derived from an EMBL/GenBank/DDBJ whole genome shotgun (WGS) entry which is preliminary data.</text>
</comment>
<evidence type="ECO:0000256" key="7">
    <source>
        <dbReference type="ARBA" id="ARBA00056181"/>
    </source>
</evidence>
<evidence type="ECO:0000256" key="3">
    <source>
        <dbReference type="ARBA" id="ARBA00011738"/>
    </source>
</evidence>
<evidence type="ECO:0000313" key="11">
    <source>
        <dbReference type="Proteomes" id="UP000267187"/>
    </source>
</evidence>
<dbReference type="RefSeq" id="WP_121875449.1">
    <property type="nucleotide sequence ID" value="NZ_REFJ01000001.1"/>
</dbReference>
<name>A0A3M0AB53_9GAMM</name>
<evidence type="ECO:0000256" key="6">
    <source>
        <dbReference type="ARBA" id="ARBA00022592"/>
    </source>
</evidence>
<sequence>MMKLDGHISQRFNQDLEDIRSRLLEMGGLVEQQLVKAMAAFESGDSELGLAVSKDDVEVNRLEVETEDLCTKILVKRQPAASDLRMVLAVSRIVRDLERMGDEAAKIADLGVRLAEEGSSPIGYVECRNIATRVREMINASLDAFARYDAEKARETMRVDEKVDDEYASALRSLVTYMMEDPRSIKRVMNVMWTLRSLERIGDHATNVCEQIIYLVEGEDMRHSFK</sequence>
<evidence type="ECO:0000313" key="10">
    <source>
        <dbReference type="EMBL" id="RMA82100.1"/>
    </source>
</evidence>
<dbReference type="GO" id="GO:0045936">
    <property type="term" value="P:negative regulation of phosphate metabolic process"/>
    <property type="evidence" value="ECO:0007669"/>
    <property type="project" value="InterPro"/>
</dbReference>
<dbReference type="GO" id="GO:0005737">
    <property type="term" value="C:cytoplasm"/>
    <property type="evidence" value="ECO:0007669"/>
    <property type="project" value="UniProtKB-SubCell"/>
</dbReference>
<dbReference type="SUPFAM" id="SSF109755">
    <property type="entry name" value="PhoU-like"/>
    <property type="match status" value="1"/>
</dbReference>
<dbReference type="FunFam" id="1.20.58.220:FF:000004">
    <property type="entry name" value="Phosphate-specific transport system accessory protein PhoU"/>
    <property type="match status" value="1"/>
</dbReference>
<gene>
    <name evidence="10" type="ORF">DFR27_0047</name>
</gene>
<dbReference type="Pfam" id="PF01895">
    <property type="entry name" value="PhoU"/>
    <property type="match status" value="2"/>
</dbReference>
<keyword evidence="5 8" id="KW-0963">Cytoplasm</keyword>
<dbReference type="PANTHER" id="PTHR42930:SF3">
    <property type="entry name" value="PHOSPHATE-SPECIFIC TRANSPORT SYSTEM ACCESSORY PROTEIN PHOU"/>
    <property type="match status" value="1"/>
</dbReference>
<dbReference type="AlphaFoldDB" id="A0A3M0AB53"/>
<dbReference type="GO" id="GO:0006817">
    <property type="term" value="P:phosphate ion transport"/>
    <property type="evidence" value="ECO:0007669"/>
    <property type="project" value="UniProtKB-KW"/>
</dbReference>
<dbReference type="InterPro" id="IPR026022">
    <property type="entry name" value="PhoU_dom"/>
</dbReference>
<comment type="subcellular location">
    <subcellularLocation>
        <location evidence="1 8">Cytoplasm</location>
    </subcellularLocation>
</comment>
<dbReference type="EMBL" id="REFJ01000001">
    <property type="protein sequence ID" value="RMA82100.1"/>
    <property type="molecule type" value="Genomic_DNA"/>
</dbReference>
<evidence type="ECO:0000256" key="1">
    <source>
        <dbReference type="ARBA" id="ARBA00004496"/>
    </source>
</evidence>
<comment type="similarity">
    <text evidence="2 8">Belongs to the PhoU family.</text>
</comment>
<comment type="subunit">
    <text evidence="3 8">Homodimer.</text>
</comment>
<feature type="domain" description="PhoU" evidence="9">
    <location>
        <begin position="130"/>
        <end position="212"/>
    </location>
</feature>
<dbReference type="PANTHER" id="PTHR42930">
    <property type="entry name" value="PHOSPHATE-SPECIFIC TRANSPORT SYSTEM ACCESSORY PROTEIN PHOU"/>
    <property type="match status" value="1"/>
</dbReference>
<evidence type="ECO:0000256" key="2">
    <source>
        <dbReference type="ARBA" id="ARBA00008107"/>
    </source>
</evidence>
<keyword evidence="11" id="KW-1185">Reference proteome</keyword>
<dbReference type="GO" id="GO:0030643">
    <property type="term" value="P:intracellular phosphate ion homeostasis"/>
    <property type="evidence" value="ECO:0007669"/>
    <property type="project" value="InterPro"/>
</dbReference>
<organism evidence="10 11">
    <name type="scientific">Umboniibacter marinipuniceus</name>
    <dbReference type="NCBI Taxonomy" id="569599"/>
    <lineage>
        <taxon>Bacteria</taxon>
        <taxon>Pseudomonadati</taxon>
        <taxon>Pseudomonadota</taxon>
        <taxon>Gammaproteobacteria</taxon>
        <taxon>Cellvibrionales</taxon>
        <taxon>Cellvibrionaceae</taxon>
        <taxon>Umboniibacter</taxon>
    </lineage>
</organism>
<dbReference type="OrthoDB" id="9814256at2"/>
<dbReference type="Proteomes" id="UP000267187">
    <property type="component" value="Unassembled WGS sequence"/>
</dbReference>
<dbReference type="PIRSF" id="PIRSF003107">
    <property type="entry name" value="PhoU"/>
    <property type="match status" value="1"/>
</dbReference>
<evidence type="ECO:0000256" key="5">
    <source>
        <dbReference type="ARBA" id="ARBA00022490"/>
    </source>
</evidence>
<feature type="domain" description="PhoU" evidence="9">
    <location>
        <begin position="23"/>
        <end position="109"/>
    </location>
</feature>
<dbReference type="Gene3D" id="1.20.58.220">
    <property type="entry name" value="Phosphate transport system protein phou homolog 2, domain 2"/>
    <property type="match status" value="2"/>
</dbReference>